<keyword evidence="1" id="KW-0678">Repressor</keyword>
<sequence>MSSKTKDKIIQTAVKLFNESGTGAISTNHIAKELGISPGNLYYHFQNKEEIIRAIFESMISDWDSLWLLPPADWLPSLDDLIAVIRLSLRLEWKYRFFYRELILLIKHDTKLKEAHQHIQQQRMVEQKEFFQAFINAGILSLPESSKDVDSLLTSCWIISNYWLSFVEVSGAHIDENRIEQGIQLILSVLRPYLASSN</sequence>
<dbReference type="InterPro" id="IPR025722">
    <property type="entry name" value="TetR"/>
</dbReference>
<evidence type="ECO:0000256" key="1">
    <source>
        <dbReference type="ARBA" id="ARBA00022491"/>
    </source>
</evidence>
<reference evidence="5 6" key="1">
    <citation type="submission" date="2023-07" db="EMBL/GenBank/DDBJ databases">
        <title>Genomic Encyclopedia of Type Strains, Phase IV (KMG-IV): sequencing the most valuable type-strain genomes for metagenomic binning, comparative biology and taxonomic classification.</title>
        <authorList>
            <person name="Goeker M."/>
        </authorList>
    </citation>
    <scope>NUCLEOTIDE SEQUENCE [LARGE SCALE GENOMIC DNA]</scope>
    <source>
        <strain evidence="5 6">DSM 12751</strain>
    </source>
</reference>
<evidence type="ECO:0000313" key="6">
    <source>
        <dbReference type="Proteomes" id="UP001235840"/>
    </source>
</evidence>
<dbReference type="Proteomes" id="UP001235840">
    <property type="component" value="Unassembled WGS sequence"/>
</dbReference>
<evidence type="ECO:0000256" key="3">
    <source>
        <dbReference type="PROSITE-ProRule" id="PRU00335"/>
    </source>
</evidence>
<organism evidence="5 6">
    <name type="scientific">Caldalkalibacillus horti</name>
    <dbReference type="NCBI Taxonomy" id="77523"/>
    <lineage>
        <taxon>Bacteria</taxon>
        <taxon>Bacillati</taxon>
        <taxon>Bacillota</taxon>
        <taxon>Bacilli</taxon>
        <taxon>Bacillales</taxon>
        <taxon>Bacillaceae</taxon>
        <taxon>Caldalkalibacillus</taxon>
    </lineage>
</organism>
<dbReference type="Pfam" id="PF00440">
    <property type="entry name" value="TetR_N"/>
    <property type="match status" value="1"/>
</dbReference>
<proteinExistence type="predicted"/>
<dbReference type="EMBL" id="JAUSTY010000019">
    <property type="protein sequence ID" value="MDQ0167728.1"/>
    <property type="molecule type" value="Genomic_DNA"/>
</dbReference>
<dbReference type="PANTHER" id="PTHR43479">
    <property type="entry name" value="ACREF/ENVCD OPERON REPRESSOR-RELATED"/>
    <property type="match status" value="1"/>
</dbReference>
<comment type="caution">
    <text evidence="5">The sequence shown here is derived from an EMBL/GenBank/DDBJ whole genome shotgun (WGS) entry which is preliminary data.</text>
</comment>
<evidence type="ECO:0000313" key="5">
    <source>
        <dbReference type="EMBL" id="MDQ0167728.1"/>
    </source>
</evidence>
<evidence type="ECO:0000259" key="4">
    <source>
        <dbReference type="PROSITE" id="PS50977"/>
    </source>
</evidence>
<gene>
    <name evidence="5" type="ORF">J2S11_003655</name>
</gene>
<dbReference type="InterPro" id="IPR001647">
    <property type="entry name" value="HTH_TetR"/>
</dbReference>
<accession>A0ABT9W396</accession>
<dbReference type="SUPFAM" id="SSF46689">
    <property type="entry name" value="Homeodomain-like"/>
    <property type="match status" value="1"/>
</dbReference>
<feature type="domain" description="HTH tetR-type" evidence="4">
    <location>
        <begin position="3"/>
        <end position="63"/>
    </location>
</feature>
<name>A0ABT9W396_9BACI</name>
<keyword evidence="2 3" id="KW-0238">DNA-binding</keyword>
<feature type="DNA-binding region" description="H-T-H motif" evidence="3">
    <location>
        <begin position="26"/>
        <end position="45"/>
    </location>
</feature>
<protein>
    <submittedName>
        <fullName evidence="5">AcrR family transcriptional regulator</fullName>
    </submittedName>
</protein>
<dbReference type="PROSITE" id="PS50977">
    <property type="entry name" value="HTH_TETR_2"/>
    <property type="match status" value="1"/>
</dbReference>
<keyword evidence="6" id="KW-1185">Reference proteome</keyword>
<dbReference type="Gene3D" id="1.10.357.10">
    <property type="entry name" value="Tetracycline Repressor, domain 2"/>
    <property type="match status" value="1"/>
</dbReference>
<dbReference type="PANTHER" id="PTHR43479:SF12">
    <property type="entry name" value="TRANSCRIPTIONAL REGULATORY PROTEIN"/>
    <property type="match status" value="1"/>
</dbReference>
<dbReference type="PRINTS" id="PR00455">
    <property type="entry name" value="HTHTETR"/>
</dbReference>
<dbReference type="InterPro" id="IPR050624">
    <property type="entry name" value="HTH-type_Tx_Regulator"/>
</dbReference>
<dbReference type="RefSeq" id="WP_307396877.1">
    <property type="nucleotide sequence ID" value="NZ_BAAADK010000006.1"/>
</dbReference>
<dbReference type="Pfam" id="PF13972">
    <property type="entry name" value="TetR"/>
    <property type="match status" value="1"/>
</dbReference>
<dbReference type="InterPro" id="IPR009057">
    <property type="entry name" value="Homeodomain-like_sf"/>
</dbReference>
<evidence type="ECO:0000256" key="2">
    <source>
        <dbReference type="ARBA" id="ARBA00023125"/>
    </source>
</evidence>